<evidence type="ECO:0000259" key="1">
    <source>
        <dbReference type="Pfam" id="PF09331"/>
    </source>
</evidence>
<dbReference type="AlphaFoldDB" id="A0A5N6NF29"/>
<proteinExistence type="predicted"/>
<dbReference type="PANTHER" id="PTHR48449:SF1">
    <property type="entry name" value="DUF1985 DOMAIN-CONTAINING PROTEIN"/>
    <property type="match status" value="1"/>
</dbReference>
<dbReference type="Proteomes" id="UP000326396">
    <property type="component" value="Linkage Group LG2"/>
</dbReference>
<dbReference type="EMBL" id="SZYD01000012">
    <property type="protein sequence ID" value="KAD4585535.1"/>
    <property type="molecule type" value="Genomic_DNA"/>
</dbReference>
<sequence>MAKTDDWRNIYTPKKVSYFDAKVSIRCHMAIAKEIRDKLGPGSTRSELFRSTCFGPWLDVRCTSNDSHLVNLILQTQYLPSGNQNALFFLVGGWELRFGPEEFCLITGLRFVPLNQTHHWRQGMTNMTFRERVFGNVRAGLQVWDLKNVFSQFLDQSSDLDAVRLCLLMLLEVGFMGCESKSLVDLSLLQLVEDLDSWNAFPWGSYAWKATYEQLHDALAKRSARLTCIPTTQQFRYLLHGFIWAFKIWIFEVFPYARKFAVRRDGIPRAISWDYNQRITWELALPFVMDATVPGLEPLRVLTPTPAECATDWLRDSHRFFLGLANDSSPLPKKARLSSVPLPQVKFTTRP</sequence>
<evidence type="ECO:0000313" key="3">
    <source>
        <dbReference type="Proteomes" id="UP000326396"/>
    </source>
</evidence>
<name>A0A5N6NF29_9ASTR</name>
<accession>A0A5N6NF29</accession>
<evidence type="ECO:0000313" key="2">
    <source>
        <dbReference type="EMBL" id="KAD4585535.1"/>
    </source>
</evidence>
<dbReference type="Pfam" id="PF09331">
    <property type="entry name" value="DUF1985"/>
    <property type="match status" value="1"/>
</dbReference>
<protein>
    <recommendedName>
        <fullName evidence="1">DUF1985 domain-containing protein</fullName>
    </recommendedName>
</protein>
<dbReference type="PANTHER" id="PTHR48449">
    <property type="entry name" value="DUF1985 DOMAIN-CONTAINING PROTEIN"/>
    <property type="match status" value="1"/>
</dbReference>
<dbReference type="OrthoDB" id="1930729at2759"/>
<dbReference type="InterPro" id="IPR015410">
    <property type="entry name" value="DUF1985"/>
</dbReference>
<comment type="caution">
    <text evidence="2">The sequence shown here is derived from an EMBL/GenBank/DDBJ whole genome shotgun (WGS) entry which is preliminary data.</text>
</comment>
<feature type="domain" description="DUF1985" evidence="1">
    <location>
        <begin position="83"/>
        <end position="212"/>
    </location>
</feature>
<organism evidence="2 3">
    <name type="scientific">Mikania micrantha</name>
    <name type="common">bitter vine</name>
    <dbReference type="NCBI Taxonomy" id="192012"/>
    <lineage>
        <taxon>Eukaryota</taxon>
        <taxon>Viridiplantae</taxon>
        <taxon>Streptophyta</taxon>
        <taxon>Embryophyta</taxon>
        <taxon>Tracheophyta</taxon>
        <taxon>Spermatophyta</taxon>
        <taxon>Magnoliopsida</taxon>
        <taxon>eudicotyledons</taxon>
        <taxon>Gunneridae</taxon>
        <taxon>Pentapetalae</taxon>
        <taxon>asterids</taxon>
        <taxon>campanulids</taxon>
        <taxon>Asterales</taxon>
        <taxon>Asteraceae</taxon>
        <taxon>Asteroideae</taxon>
        <taxon>Heliantheae alliance</taxon>
        <taxon>Eupatorieae</taxon>
        <taxon>Mikania</taxon>
    </lineage>
</organism>
<reference evidence="2 3" key="1">
    <citation type="submission" date="2019-05" db="EMBL/GenBank/DDBJ databases">
        <title>Mikania micrantha, genome provides insights into the molecular mechanism of rapid growth.</title>
        <authorList>
            <person name="Liu B."/>
        </authorList>
    </citation>
    <scope>NUCLEOTIDE SEQUENCE [LARGE SCALE GENOMIC DNA]</scope>
    <source>
        <strain evidence="2">NLD-2019</strain>
        <tissue evidence="2">Leaf</tissue>
    </source>
</reference>
<gene>
    <name evidence="2" type="ORF">E3N88_23136</name>
</gene>
<keyword evidence="3" id="KW-1185">Reference proteome</keyword>